<accession>A0ABW5XUX6</accession>
<organism evidence="1 2">
    <name type="scientific">Mucilaginibacter antarcticus</name>
    <dbReference type="NCBI Taxonomy" id="1855725"/>
    <lineage>
        <taxon>Bacteria</taxon>
        <taxon>Pseudomonadati</taxon>
        <taxon>Bacteroidota</taxon>
        <taxon>Sphingobacteriia</taxon>
        <taxon>Sphingobacteriales</taxon>
        <taxon>Sphingobacteriaceae</taxon>
        <taxon>Mucilaginibacter</taxon>
    </lineage>
</organism>
<gene>
    <name evidence="1" type="ORF">ACFSYC_18860</name>
</gene>
<name>A0ABW5XUX6_9SPHI</name>
<keyword evidence="2" id="KW-1185">Reference proteome</keyword>
<dbReference type="EMBL" id="JBHUON010000035">
    <property type="protein sequence ID" value="MFD2866764.1"/>
    <property type="molecule type" value="Genomic_DNA"/>
</dbReference>
<evidence type="ECO:0000313" key="1">
    <source>
        <dbReference type="EMBL" id="MFD2866764.1"/>
    </source>
</evidence>
<evidence type="ECO:0000313" key="2">
    <source>
        <dbReference type="Proteomes" id="UP001597601"/>
    </source>
</evidence>
<sequence>MYPLKIFLQHEETGGNDRPNFTARKADTRGTRRIVFPLEKGGFTEAAHPQTAGRFPAKNKAYEYAATQYS</sequence>
<dbReference type="RefSeq" id="WP_377130410.1">
    <property type="nucleotide sequence ID" value="NZ_JBHUHN010000002.1"/>
</dbReference>
<protein>
    <submittedName>
        <fullName evidence="1">Uncharacterized protein</fullName>
    </submittedName>
</protein>
<reference evidence="2" key="1">
    <citation type="journal article" date="2019" name="Int. J. Syst. Evol. Microbiol.">
        <title>The Global Catalogue of Microorganisms (GCM) 10K type strain sequencing project: providing services to taxonomists for standard genome sequencing and annotation.</title>
        <authorList>
            <consortium name="The Broad Institute Genomics Platform"/>
            <consortium name="The Broad Institute Genome Sequencing Center for Infectious Disease"/>
            <person name="Wu L."/>
            <person name="Ma J."/>
        </authorList>
    </citation>
    <scope>NUCLEOTIDE SEQUENCE [LARGE SCALE GENOMIC DNA]</scope>
    <source>
        <strain evidence="2">KCTC 52232</strain>
    </source>
</reference>
<proteinExistence type="predicted"/>
<dbReference type="Proteomes" id="UP001597601">
    <property type="component" value="Unassembled WGS sequence"/>
</dbReference>
<comment type="caution">
    <text evidence="1">The sequence shown here is derived from an EMBL/GenBank/DDBJ whole genome shotgun (WGS) entry which is preliminary data.</text>
</comment>